<reference evidence="11" key="1">
    <citation type="submission" date="2020-04" db="EMBL/GenBank/DDBJ databases">
        <title>A desert anoxygenic phototrophic bacterium fixes CO2 using RubisCO under aerobic conditions.</title>
        <authorList>
            <person name="Tang K."/>
        </authorList>
    </citation>
    <scope>NUCLEOTIDE SEQUENCE [LARGE SCALE GENOMIC DNA]</scope>
    <source>
        <strain evidence="11">MIMtkB3</strain>
    </source>
</reference>
<evidence type="ECO:0000259" key="9">
    <source>
        <dbReference type="Pfam" id="PF00465"/>
    </source>
</evidence>
<evidence type="ECO:0000256" key="2">
    <source>
        <dbReference type="ARBA" id="ARBA00007358"/>
    </source>
</evidence>
<dbReference type="InterPro" id="IPR039697">
    <property type="entry name" value="Alcohol_dehydrogenase_Fe"/>
</dbReference>
<evidence type="ECO:0000313" key="11">
    <source>
        <dbReference type="EMBL" id="QJE72452.1"/>
    </source>
</evidence>
<evidence type="ECO:0000259" key="10">
    <source>
        <dbReference type="Pfam" id="PF25137"/>
    </source>
</evidence>
<accession>A0A858R560</accession>
<keyword evidence="4" id="KW-0520">NAD</keyword>
<comment type="catalytic activity">
    <reaction evidence="5">
        <text>a secondary alcohol + NAD(+) = a ketone + NADH + H(+)</text>
        <dbReference type="Rhea" id="RHEA:10740"/>
        <dbReference type="ChEBI" id="CHEBI:15378"/>
        <dbReference type="ChEBI" id="CHEBI:17087"/>
        <dbReference type="ChEBI" id="CHEBI:35681"/>
        <dbReference type="ChEBI" id="CHEBI:57540"/>
        <dbReference type="ChEBI" id="CHEBI:57945"/>
        <dbReference type="EC" id="1.1.1.1"/>
    </reaction>
</comment>
<evidence type="ECO:0000256" key="8">
    <source>
        <dbReference type="ARBA" id="ARBA00076680"/>
    </source>
</evidence>
<dbReference type="KEGG" id="acru:HHL28_04480"/>
<dbReference type="CDD" id="cd08193">
    <property type="entry name" value="HVD"/>
    <property type="match status" value="1"/>
</dbReference>
<dbReference type="Gene3D" id="1.20.1090.10">
    <property type="entry name" value="Dehydroquinate synthase-like - alpha domain"/>
    <property type="match status" value="1"/>
</dbReference>
<dbReference type="EMBL" id="CP051775">
    <property type="protein sequence ID" value="QJE72452.1"/>
    <property type="molecule type" value="Genomic_DNA"/>
</dbReference>
<dbReference type="Pfam" id="PF00465">
    <property type="entry name" value="Fe-ADH"/>
    <property type="match status" value="1"/>
</dbReference>
<evidence type="ECO:0000256" key="4">
    <source>
        <dbReference type="ARBA" id="ARBA00023027"/>
    </source>
</evidence>
<dbReference type="GO" id="GO:0004022">
    <property type="term" value="F:alcohol dehydrogenase (NAD+) activity"/>
    <property type="evidence" value="ECO:0007669"/>
    <property type="project" value="UniProtKB-EC"/>
</dbReference>
<gene>
    <name evidence="11" type="ORF">HHL28_04480</name>
</gene>
<dbReference type="SUPFAM" id="SSF56796">
    <property type="entry name" value="Dehydroquinate synthase-like"/>
    <property type="match status" value="1"/>
</dbReference>
<organism evidence="11 12">
    <name type="scientific">Aerophototrophica crusticola</name>
    <dbReference type="NCBI Taxonomy" id="1709002"/>
    <lineage>
        <taxon>Bacteria</taxon>
        <taxon>Pseudomonadati</taxon>
        <taxon>Pseudomonadota</taxon>
        <taxon>Alphaproteobacteria</taxon>
        <taxon>Rhodospirillales</taxon>
        <taxon>Rhodospirillaceae</taxon>
        <taxon>Aerophototrophica</taxon>
    </lineage>
</organism>
<dbReference type="InterPro" id="IPR001670">
    <property type="entry name" value="ADH_Fe/GldA"/>
</dbReference>
<dbReference type="Gene3D" id="3.40.50.1970">
    <property type="match status" value="1"/>
</dbReference>
<keyword evidence="3" id="KW-0560">Oxidoreductase</keyword>
<dbReference type="PROSITE" id="PS00913">
    <property type="entry name" value="ADH_IRON_1"/>
    <property type="match status" value="1"/>
</dbReference>
<comment type="cofactor">
    <cofactor evidence="1">
        <name>Fe cation</name>
        <dbReference type="ChEBI" id="CHEBI:24875"/>
    </cofactor>
</comment>
<evidence type="ECO:0000256" key="3">
    <source>
        <dbReference type="ARBA" id="ARBA00023002"/>
    </source>
</evidence>
<keyword evidence="12" id="KW-1185">Reference proteome</keyword>
<evidence type="ECO:0000256" key="1">
    <source>
        <dbReference type="ARBA" id="ARBA00001962"/>
    </source>
</evidence>
<dbReference type="InterPro" id="IPR056798">
    <property type="entry name" value="ADH_Fe_C"/>
</dbReference>
<dbReference type="AlphaFoldDB" id="A0A858R560"/>
<evidence type="ECO:0000256" key="6">
    <source>
        <dbReference type="ARBA" id="ARBA00049243"/>
    </source>
</evidence>
<comment type="similarity">
    <text evidence="2">Belongs to the iron-containing alcohol dehydrogenase family.</text>
</comment>
<dbReference type="Proteomes" id="UP000501891">
    <property type="component" value="Chromosome"/>
</dbReference>
<dbReference type="Pfam" id="PF25137">
    <property type="entry name" value="ADH_Fe_C"/>
    <property type="match status" value="1"/>
</dbReference>
<dbReference type="InterPro" id="IPR018211">
    <property type="entry name" value="ADH_Fe_CS"/>
</dbReference>
<dbReference type="GO" id="GO:0046872">
    <property type="term" value="F:metal ion binding"/>
    <property type="evidence" value="ECO:0007669"/>
    <property type="project" value="InterPro"/>
</dbReference>
<evidence type="ECO:0000313" key="12">
    <source>
        <dbReference type="Proteomes" id="UP000501891"/>
    </source>
</evidence>
<dbReference type="PANTHER" id="PTHR11496">
    <property type="entry name" value="ALCOHOL DEHYDROGENASE"/>
    <property type="match status" value="1"/>
</dbReference>
<dbReference type="FunFam" id="1.20.1090.10:FF:000001">
    <property type="entry name" value="Aldehyde-alcohol dehydrogenase"/>
    <property type="match status" value="1"/>
</dbReference>
<sequence length="381" mass="39234">MTAFDFRTVGTLLTGPGSVQRLPELCRELGISRLFLVTDPGVARAGLPSGAVDACKSAGITVSTFADVQADPPESVIRTAVAQGRGFGADGVVGFGGGSAMDVAKLVAFLLGDTGQALGDIYGVGACRGSRLPLIQVPTTAGTGSEVTPISIVTTGEAEKKGVVSPQLLADAVLLDADLTLGLPPAVTAATGIDAMVHAIEAYTSRHKKNPLSDLLAREALRLLGGAIRRAVSDGRDRAARQDMLLGAMLAGQAFANAPVAAVHALAYPLGGHFHLPHGLTNALVLPHVIRFNSAEPAAAAAYAELSAILFPGRDGTGRFADDLASLSRDLGLPPTLREVGVGADSLDLLATDAMKQTRLLVNNPREVTLEDARRIYGEAL</sequence>
<evidence type="ECO:0000256" key="5">
    <source>
        <dbReference type="ARBA" id="ARBA00049164"/>
    </source>
</evidence>
<dbReference type="FunFam" id="3.40.50.1970:FF:000003">
    <property type="entry name" value="Alcohol dehydrogenase, iron-containing"/>
    <property type="match status" value="1"/>
</dbReference>
<protein>
    <recommendedName>
        <fullName evidence="7">Alcohol dehydrogenase 2</fullName>
    </recommendedName>
    <alternativeName>
        <fullName evidence="8">Alcohol dehydrogenase II</fullName>
    </alternativeName>
</protein>
<evidence type="ECO:0000256" key="7">
    <source>
        <dbReference type="ARBA" id="ARBA00074848"/>
    </source>
</evidence>
<proteinExistence type="inferred from homology"/>
<dbReference type="PANTHER" id="PTHR11496:SF102">
    <property type="entry name" value="ALCOHOL DEHYDROGENASE 4"/>
    <property type="match status" value="1"/>
</dbReference>
<feature type="domain" description="Alcohol dehydrogenase iron-type/glycerol dehydrogenase GldA" evidence="9">
    <location>
        <begin position="12"/>
        <end position="176"/>
    </location>
</feature>
<feature type="domain" description="Fe-containing alcohol dehydrogenase-like C-terminal" evidence="10">
    <location>
        <begin position="188"/>
        <end position="380"/>
    </location>
</feature>
<comment type="catalytic activity">
    <reaction evidence="6">
        <text>a primary alcohol + NAD(+) = an aldehyde + NADH + H(+)</text>
        <dbReference type="Rhea" id="RHEA:10736"/>
        <dbReference type="ChEBI" id="CHEBI:15378"/>
        <dbReference type="ChEBI" id="CHEBI:15734"/>
        <dbReference type="ChEBI" id="CHEBI:17478"/>
        <dbReference type="ChEBI" id="CHEBI:57540"/>
        <dbReference type="ChEBI" id="CHEBI:57945"/>
        <dbReference type="EC" id="1.1.1.1"/>
    </reaction>
</comment>
<name>A0A858R560_9PROT</name>